<dbReference type="Pfam" id="PF13640">
    <property type="entry name" value="2OG-FeII_Oxy_3"/>
    <property type="match status" value="1"/>
</dbReference>
<keyword evidence="8" id="KW-1133">Transmembrane helix</keyword>
<dbReference type="InterPro" id="IPR036812">
    <property type="entry name" value="NAD(P)_OxRdtase_dom_sf"/>
</dbReference>
<dbReference type="PANTHER" id="PTHR43827:SF3">
    <property type="entry name" value="NADP-DEPENDENT OXIDOREDUCTASE DOMAIN-CONTAINING PROTEIN"/>
    <property type="match status" value="1"/>
</dbReference>
<dbReference type="SUPFAM" id="SSF51430">
    <property type="entry name" value="NAD(P)-linked oxidoreductase"/>
    <property type="match status" value="2"/>
</dbReference>
<organism evidence="10 11">
    <name type="scientific">Psilocybe cyanescens</name>
    <dbReference type="NCBI Taxonomy" id="93625"/>
    <lineage>
        <taxon>Eukaryota</taxon>
        <taxon>Fungi</taxon>
        <taxon>Dikarya</taxon>
        <taxon>Basidiomycota</taxon>
        <taxon>Agaricomycotina</taxon>
        <taxon>Agaricomycetes</taxon>
        <taxon>Agaricomycetidae</taxon>
        <taxon>Agaricales</taxon>
        <taxon>Agaricineae</taxon>
        <taxon>Strophariaceae</taxon>
        <taxon>Psilocybe</taxon>
    </lineage>
</organism>
<dbReference type="PROSITE" id="PS00062">
    <property type="entry name" value="ALDOKETO_REDUCTASE_2"/>
    <property type="match status" value="2"/>
</dbReference>
<dbReference type="OrthoDB" id="69177at2759"/>
<comment type="caution">
    <text evidence="10">The sequence shown here is derived from an EMBL/GenBank/DDBJ whole genome shotgun (WGS) entry which is preliminary data.</text>
</comment>
<dbReference type="Gene3D" id="2.60.120.620">
    <property type="entry name" value="q2cbj1_9rhob like domain"/>
    <property type="match status" value="1"/>
</dbReference>
<dbReference type="AlphaFoldDB" id="A0A409XDK8"/>
<dbReference type="GO" id="GO:0051213">
    <property type="term" value="F:dioxygenase activity"/>
    <property type="evidence" value="ECO:0007669"/>
    <property type="project" value="UniProtKB-KW"/>
</dbReference>
<proteinExistence type="inferred from homology"/>
<dbReference type="InterPro" id="IPR020471">
    <property type="entry name" value="AKR"/>
</dbReference>
<evidence type="ECO:0000313" key="10">
    <source>
        <dbReference type="EMBL" id="PPQ88836.1"/>
    </source>
</evidence>
<dbReference type="InParanoid" id="A0A409XDK8"/>
<dbReference type="GO" id="GO:0005506">
    <property type="term" value="F:iron ion binding"/>
    <property type="evidence" value="ECO:0007669"/>
    <property type="project" value="InterPro"/>
</dbReference>
<dbReference type="CDD" id="cd19120">
    <property type="entry name" value="AKR_AKR3C2-3"/>
    <property type="match status" value="2"/>
</dbReference>
<evidence type="ECO:0000256" key="7">
    <source>
        <dbReference type="ARBA" id="ARBA00023004"/>
    </source>
</evidence>
<dbReference type="GO" id="GO:0016652">
    <property type="term" value="F:oxidoreductase activity, acting on NAD(P)H as acceptor"/>
    <property type="evidence" value="ECO:0007669"/>
    <property type="project" value="InterPro"/>
</dbReference>
<dbReference type="PANTHER" id="PTHR43827">
    <property type="entry name" value="2,5-DIKETO-D-GLUCONIC ACID REDUCTASE"/>
    <property type="match status" value="1"/>
</dbReference>
<keyword evidence="5" id="KW-0223">Dioxygenase</keyword>
<keyword evidence="8" id="KW-0812">Transmembrane</keyword>
<evidence type="ECO:0000256" key="2">
    <source>
        <dbReference type="ARBA" id="ARBA00007905"/>
    </source>
</evidence>
<feature type="domain" description="Fe2OG dioxygenase" evidence="9">
    <location>
        <begin position="583"/>
        <end position="722"/>
    </location>
</feature>
<comment type="cofactor">
    <cofactor evidence="1">
        <name>L-ascorbate</name>
        <dbReference type="ChEBI" id="CHEBI:38290"/>
    </cofactor>
</comment>
<gene>
    <name evidence="10" type="ORF">CVT25_010266</name>
</gene>
<dbReference type="STRING" id="93625.A0A409XDK8"/>
<sequence length="1036" mass="113182">MPWVPYTLNDGNVMPSIAYGTWRTGKDPEAIDFARQAISAGIYHIDTAQNYKNEAEAGTAIRECGLPREKIFVTTKWSRLNGLDIATSFENSLKDLNVSYIDLYLIHGAELCDDIPACWKEMEKIKDSGLTKSIGVSNFEVADLEQLFSVARYIPTVNQILFHPYVYEESVPIFNLCKQRGIVVQAYSPLIPITKQPGGPLDRPIGAIVERLGASTDQVLLAWAKSKDTAPVTNSKKKERLEGYVRAGDLALTPEDINAIDTGPEKVLSQVVKKVKQDELSVVCSVETAAANLAQSGGMIGGLIYEDELETTTDTLIMLANNPSLISLKALKPFKTAVHDYWRRHVDALVLLAEMAIREQVPKLGALQRWVRECDAVLSPKMSKQEENRVWQVLDAILRTTQPEMIAQASASDEGALEAGSRLRWYTPFTVDPGLSSRKVHIDSDSISSSAAKVLVPLQTTPGPERRPPNKHPAVIYFSPDNTFPLLPSSERTRQPTRHELPGVPGAFIINDALEVPECEALVKAAEAVGLIPDEPIGGSATQLSSVLAHNLIWLADTTFIRTLYQRLVHLLPQTVHGGAVKGINSRFRLYRYRPGALYRPHIDGAWPSSALNSTTNPPTYVYDSDPTVYSRLTFLIYLNDDFDGGCTTFFLPSVTQGILEARPVKPRTGTVCVFPHGAAKGSLLHEGSGVVSGAKYVIRTEVLQRDTRPRVSTSPAIVLSSRSKAFGTWKIPLGDTTINQVDQAISVGFSHIGAFDPPLHLLSKSKFVSTHAQLGFVDTAQSYRNEAEAGKAILESGLARDDIFITTKFSGVDGLDIETSIKNSLKNLGVKHIDLYLIHHPRLAVPDIPTAWRQMEGLKDAGLVKSIGISNFEIEHIETLLSSAKVTPAVNQIILHPYVYKRQAPLLEYLNKKGIVFEAYSPLIPVTQYPGGPVDKPVKAAGKRLGATDDQVLLAWAKVKGAVVLTSSSKKERLEGYLQAGDLVLTDDEVKAIDEAGAQGTKILTARTVVRRTAAVLFAGAVGLGICSYLGINVL</sequence>
<evidence type="ECO:0000259" key="9">
    <source>
        <dbReference type="PROSITE" id="PS51471"/>
    </source>
</evidence>
<keyword evidence="4" id="KW-0521">NADP</keyword>
<evidence type="ECO:0000256" key="3">
    <source>
        <dbReference type="ARBA" id="ARBA00022723"/>
    </source>
</evidence>
<dbReference type="GO" id="GO:0031418">
    <property type="term" value="F:L-ascorbic acid binding"/>
    <property type="evidence" value="ECO:0007669"/>
    <property type="project" value="InterPro"/>
</dbReference>
<dbReference type="PRINTS" id="PR00069">
    <property type="entry name" value="ALDKETRDTASE"/>
</dbReference>
<keyword evidence="6" id="KW-0560">Oxidoreductase</keyword>
<dbReference type="InterPro" id="IPR018170">
    <property type="entry name" value="Aldo/ket_reductase_CS"/>
</dbReference>
<dbReference type="InterPro" id="IPR006620">
    <property type="entry name" value="Pro_4_hyd_alph"/>
</dbReference>
<dbReference type="InterPro" id="IPR044862">
    <property type="entry name" value="Pro_4_hyd_alph_FE2OG_OXY"/>
</dbReference>
<dbReference type="GO" id="GO:0016616">
    <property type="term" value="F:oxidoreductase activity, acting on the CH-OH group of donors, NAD or NADP as acceptor"/>
    <property type="evidence" value="ECO:0007669"/>
    <property type="project" value="UniProtKB-ARBA"/>
</dbReference>
<evidence type="ECO:0000256" key="8">
    <source>
        <dbReference type="SAM" id="Phobius"/>
    </source>
</evidence>
<dbReference type="Proteomes" id="UP000283269">
    <property type="component" value="Unassembled WGS sequence"/>
</dbReference>
<dbReference type="EMBL" id="NHYD01002006">
    <property type="protein sequence ID" value="PPQ88836.1"/>
    <property type="molecule type" value="Genomic_DNA"/>
</dbReference>
<dbReference type="GO" id="GO:0016705">
    <property type="term" value="F:oxidoreductase activity, acting on paired donors, with incorporation or reduction of molecular oxygen"/>
    <property type="evidence" value="ECO:0007669"/>
    <property type="project" value="InterPro"/>
</dbReference>
<dbReference type="InterPro" id="IPR023210">
    <property type="entry name" value="NADP_OxRdtase_dom"/>
</dbReference>
<evidence type="ECO:0000256" key="5">
    <source>
        <dbReference type="ARBA" id="ARBA00022964"/>
    </source>
</evidence>
<dbReference type="InterPro" id="IPR044494">
    <property type="entry name" value="AKR3C2/3"/>
</dbReference>
<keyword evidence="11" id="KW-1185">Reference proteome</keyword>
<evidence type="ECO:0000256" key="4">
    <source>
        <dbReference type="ARBA" id="ARBA00022857"/>
    </source>
</evidence>
<name>A0A409XDK8_PSICY</name>
<feature type="transmembrane region" description="Helical" evidence="8">
    <location>
        <begin position="1015"/>
        <end position="1033"/>
    </location>
</feature>
<evidence type="ECO:0000256" key="6">
    <source>
        <dbReference type="ARBA" id="ARBA00023002"/>
    </source>
</evidence>
<dbReference type="SMART" id="SM00702">
    <property type="entry name" value="P4Hc"/>
    <property type="match status" value="1"/>
</dbReference>
<dbReference type="InterPro" id="IPR005123">
    <property type="entry name" value="Oxoglu/Fe-dep_dioxygenase_dom"/>
</dbReference>
<evidence type="ECO:0000256" key="1">
    <source>
        <dbReference type="ARBA" id="ARBA00001961"/>
    </source>
</evidence>
<dbReference type="PROSITE" id="PS51471">
    <property type="entry name" value="FE2OG_OXY"/>
    <property type="match status" value="1"/>
</dbReference>
<dbReference type="FunFam" id="2.60.120.620:FF:000020">
    <property type="entry name" value="Unplaced genomic scaffold supercont2.4, whole genome shotgun sequence"/>
    <property type="match status" value="1"/>
</dbReference>
<comment type="similarity">
    <text evidence="2">Belongs to the aldo/keto reductase family.</text>
</comment>
<dbReference type="Pfam" id="PF00248">
    <property type="entry name" value="Aldo_ket_red"/>
    <property type="match status" value="2"/>
</dbReference>
<dbReference type="Gene3D" id="3.20.20.100">
    <property type="entry name" value="NADP-dependent oxidoreductase domain"/>
    <property type="match status" value="2"/>
</dbReference>
<keyword evidence="7" id="KW-0408">Iron</keyword>
<evidence type="ECO:0000313" key="11">
    <source>
        <dbReference type="Proteomes" id="UP000283269"/>
    </source>
</evidence>
<accession>A0A409XDK8</accession>
<keyword evidence="8" id="KW-0472">Membrane</keyword>
<protein>
    <recommendedName>
        <fullName evidence="9">Fe2OG dioxygenase domain-containing protein</fullName>
    </recommendedName>
</protein>
<reference evidence="10 11" key="1">
    <citation type="journal article" date="2018" name="Evol. Lett.">
        <title>Horizontal gene cluster transfer increased hallucinogenic mushroom diversity.</title>
        <authorList>
            <person name="Reynolds H.T."/>
            <person name="Vijayakumar V."/>
            <person name="Gluck-Thaler E."/>
            <person name="Korotkin H.B."/>
            <person name="Matheny P.B."/>
            <person name="Slot J.C."/>
        </authorList>
    </citation>
    <scope>NUCLEOTIDE SEQUENCE [LARGE SCALE GENOMIC DNA]</scope>
    <source>
        <strain evidence="10 11">2631</strain>
    </source>
</reference>
<keyword evidence="3" id="KW-0479">Metal-binding</keyword>